<evidence type="ECO:0000256" key="1">
    <source>
        <dbReference type="SAM" id="Phobius"/>
    </source>
</evidence>
<dbReference type="Proteomes" id="UP000033500">
    <property type="component" value="Unassembled WGS sequence"/>
</dbReference>
<organism evidence="2 3">
    <name type="scientific">Pseudomonas fluorescens</name>
    <dbReference type="NCBI Taxonomy" id="294"/>
    <lineage>
        <taxon>Bacteria</taxon>
        <taxon>Pseudomonadati</taxon>
        <taxon>Pseudomonadota</taxon>
        <taxon>Gammaproteobacteria</taxon>
        <taxon>Pseudomonadales</taxon>
        <taxon>Pseudomonadaceae</taxon>
        <taxon>Pseudomonas</taxon>
    </lineage>
</organism>
<comment type="caution">
    <text evidence="2">The sequence shown here is derived from an EMBL/GenBank/DDBJ whole genome shotgun (WGS) entry which is preliminary data.</text>
</comment>
<dbReference type="Pfam" id="PF14023">
    <property type="entry name" value="Bestrophin-like"/>
    <property type="match status" value="1"/>
</dbReference>
<protein>
    <recommendedName>
        <fullName evidence="4">DUF4239 domain-containing protein</fullName>
    </recommendedName>
</protein>
<keyword evidence="1" id="KW-0812">Transmembrane</keyword>
<dbReference type="RefSeq" id="WP_046048651.1">
    <property type="nucleotide sequence ID" value="NZ_LACD01000029.1"/>
</dbReference>
<feature type="transmembrane region" description="Helical" evidence="1">
    <location>
        <begin position="43"/>
        <end position="67"/>
    </location>
</feature>
<feature type="transmembrane region" description="Helical" evidence="1">
    <location>
        <begin position="206"/>
        <end position="225"/>
    </location>
</feature>
<evidence type="ECO:0000313" key="3">
    <source>
        <dbReference type="Proteomes" id="UP000033500"/>
    </source>
</evidence>
<feature type="transmembrane region" description="Helical" evidence="1">
    <location>
        <begin position="181"/>
        <end position="200"/>
    </location>
</feature>
<sequence>MNHFAIGLIGFVAIFGGALIGIYAARALPEHHLSNESRNAISVSAAIVGTLSALVIGLMISTANVSFSTRSSAVSKIAVDIVRINRLMQRYGPEAEDARSKLRIYAREKMQELFPAAGNPSHSTETTVRMMEATQDSILLLVADDPRQRWLRSQALTLSDDVLQARWLLAEQRASNIPMPFLILLIFWLSLVFASFGLFAPRNATTIAVFCLCSIAVTGGLIMILELDSPFSGLVHVSGEPMRQALAEILR</sequence>
<name>A0A0F4T3Q0_PSEFL</name>
<dbReference type="EMBL" id="LACD01000029">
    <property type="protein sequence ID" value="KJZ39048.1"/>
    <property type="molecule type" value="Genomic_DNA"/>
</dbReference>
<gene>
    <name evidence="2" type="ORF">VC34_23350</name>
</gene>
<reference evidence="2 3" key="1">
    <citation type="submission" date="2015-03" db="EMBL/GenBank/DDBJ databases">
        <title>Comparative genomics of Pseudomonas insights into diversity of traits involved in vanlence and defense.</title>
        <authorList>
            <person name="Qin Y."/>
        </authorList>
    </citation>
    <scope>NUCLEOTIDE SEQUENCE [LARGE SCALE GENOMIC DNA]</scope>
    <source>
        <strain evidence="2 3">C3</strain>
    </source>
</reference>
<evidence type="ECO:0008006" key="4">
    <source>
        <dbReference type="Google" id="ProtNLM"/>
    </source>
</evidence>
<dbReference type="InterPro" id="IPR025333">
    <property type="entry name" value="DUF4239"/>
</dbReference>
<dbReference type="PATRIC" id="fig|294.131.peg.3594"/>
<dbReference type="AlphaFoldDB" id="A0A0F4T3Q0"/>
<accession>A0A0F4T3Q0</accession>
<proteinExistence type="predicted"/>
<keyword evidence="1" id="KW-1133">Transmembrane helix</keyword>
<evidence type="ECO:0000313" key="2">
    <source>
        <dbReference type="EMBL" id="KJZ39048.1"/>
    </source>
</evidence>
<keyword evidence="1" id="KW-0472">Membrane</keyword>